<gene>
    <name evidence="2" type="ORF">JF625_09540</name>
</gene>
<protein>
    <submittedName>
        <fullName evidence="2">Uncharacterized protein</fullName>
    </submittedName>
</protein>
<reference evidence="2" key="1">
    <citation type="submission" date="2020-06" db="EMBL/GenBank/DDBJ databases">
        <title>Stable isotope informed genome-resolved metagenomics uncovers potential trophic interactions in rhizosphere soil.</title>
        <authorList>
            <person name="Starr E.P."/>
            <person name="Shi S."/>
            <person name="Blazewicz S.J."/>
            <person name="Koch B.J."/>
            <person name="Probst A.J."/>
            <person name="Hungate B.A."/>
            <person name="Pett-Ridge J."/>
            <person name="Firestone M.K."/>
            <person name="Banfield J.F."/>
        </authorList>
    </citation>
    <scope>NUCLEOTIDE SEQUENCE</scope>
    <source>
        <strain evidence="2">YM_69_17</strain>
    </source>
</reference>
<feature type="transmembrane region" description="Helical" evidence="1">
    <location>
        <begin position="16"/>
        <end position="34"/>
    </location>
</feature>
<evidence type="ECO:0000313" key="2">
    <source>
        <dbReference type="EMBL" id="MBW8725380.1"/>
    </source>
</evidence>
<dbReference type="EMBL" id="JAEKLZ010000169">
    <property type="protein sequence ID" value="MBW8725380.1"/>
    <property type="molecule type" value="Genomic_DNA"/>
</dbReference>
<organism evidence="2 3">
    <name type="scientific">Inquilinus limosus</name>
    <dbReference type="NCBI Taxonomy" id="171674"/>
    <lineage>
        <taxon>Bacteria</taxon>
        <taxon>Pseudomonadati</taxon>
        <taxon>Pseudomonadota</taxon>
        <taxon>Alphaproteobacteria</taxon>
        <taxon>Rhodospirillales</taxon>
        <taxon>Rhodospirillaceae</taxon>
        <taxon>Inquilinus</taxon>
    </lineage>
</organism>
<evidence type="ECO:0000313" key="3">
    <source>
        <dbReference type="Proteomes" id="UP000700706"/>
    </source>
</evidence>
<sequence length="53" mass="5760">MSETEKLQQRLRGMRWFAVWALIFGLGIGFYAGFTLGVDTARDAAAVLAPKAG</sequence>
<proteinExistence type="predicted"/>
<keyword evidence="1" id="KW-0472">Membrane</keyword>
<comment type="caution">
    <text evidence="2">The sequence shown here is derived from an EMBL/GenBank/DDBJ whole genome shotgun (WGS) entry which is preliminary data.</text>
</comment>
<dbReference type="Proteomes" id="UP000700706">
    <property type="component" value="Unassembled WGS sequence"/>
</dbReference>
<accession>A0A952FLI4</accession>
<keyword evidence="1" id="KW-0812">Transmembrane</keyword>
<evidence type="ECO:0000256" key="1">
    <source>
        <dbReference type="SAM" id="Phobius"/>
    </source>
</evidence>
<name>A0A952FLI4_9PROT</name>
<dbReference type="AlphaFoldDB" id="A0A952FLI4"/>
<keyword evidence="1" id="KW-1133">Transmembrane helix</keyword>